<sequence length="272" mass="29630">MKRMLIAGLLACPLCATAVEQFPPSATELRMLPPFCADRLEKGSGGKNVASAARLGKANYLHIHHYCFAVNFVNRARRAHDQKDRIYNLGLAKSNYNYVIKATEPRFWMRPQIYVELGRVHLQLKEAGDAVRLFNDAIRFNPAYEPAYHALIDVQRQSGRAKDGLEVATAGLQRIPDSQSLKKAYLELGGKEPFPEPVAKAAPEPPAASSAPEPDHADKTATAAVAPTAEGTAASDPPPPGDSAPVPTSGCRYCPPEEVQRKWRESFGGAEE</sequence>
<comment type="caution">
    <text evidence="4">The sequence shown here is derived from an EMBL/GenBank/DDBJ whole genome shotgun (WGS) entry which is preliminary data.</text>
</comment>
<keyword evidence="3" id="KW-0732">Signal</keyword>
<dbReference type="PROSITE" id="PS50005">
    <property type="entry name" value="TPR"/>
    <property type="match status" value="1"/>
</dbReference>
<reference evidence="4 5" key="1">
    <citation type="submission" date="2019-12" db="EMBL/GenBank/DDBJ databases">
        <title>Comparative genomics gives insights into the taxonomy of the Azoarcus-Aromatoleum group and reveals separate origins of nif in the plant-associated Azoarcus and non-plant-associated Aromatoleum sub-groups.</title>
        <authorList>
            <person name="Lafos M."/>
            <person name="Maluk M."/>
            <person name="Batista M."/>
            <person name="Junghare M."/>
            <person name="Carmona M."/>
            <person name="Faoro H."/>
            <person name="Cruz L.M."/>
            <person name="Battistoni F."/>
            <person name="De Souza E."/>
            <person name="Pedrosa F."/>
            <person name="Chen W.-M."/>
            <person name="Poole P.S."/>
            <person name="Dixon R.A."/>
            <person name="James E.K."/>
        </authorList>
    </citation>
    <scope>NUCLEOTIDE SEQUENCE [LARGE SCALE GENOMIC DNA]</scope>
    <source>
        <strain evidence="4 5">PbN1</strain>
    </source>
</reference>
<evidence type="ECO:0000256" key="2">
    <source>
        <dbReference type="SAM" id="MobiDB-lite"/>
    </source>
</evidence>
<keyword evidence="1" id="KW-0802">TPR repeat</keyword>
<keyword evidence="5" id="KW-1185">Reference proteome</keyword>
<feature type="repeat" description="TPR" evidence="1">
    <location>
        <begin position="111"/>
        <end position="144"/>
    </location>
</feature>
<name>A0ABX1NWZ3_9RHOO</name>
<feature type="compositionally biased region" description="Low complexity" evidence="2">
    <location>
        <begin position="197"/>
        <end position="212"/>
    </location>
</feature>
<dbReference type="Gene3D" id="1.25.40.10">
    <property type="entry name" value="Tetratricopeptide repeat domain"/>
    <property type="match status" value="1"/>
</dbReference>
<evidence type="ECO:0000256" key="3">
    <source>
        <dbReference type="SAM" id="SignalP"/>
    </source>
</evidence>
<dbReference type="SUPFAM" id="SSF48452">
    <property type="entry name" value="TPR-like"/>
    <property type="match status" value="1"/>
</dbReference>
<feature type="region of interest" description="Disordered" evidence="2">
    <location>
        <begin position="192"/>
        <end position="254"/>
    </location>
</feature>
<evidence type="ECO:0000313" key="4">
    <source>
        <dbReference type="EMBL" id="NMG16534.1"/>
    </source>
</evidence>
<evidence type="ECO:0000313" key="5">
    <source>
        <dbReference type="Proteomes" id="UP000633943"/>
    </source>
</evidence>
<accession>A0ABX1NWZ3</accession>
<proteinExistence type="predicted"/>
<evidence type="ECO:0000256" key="1">
    <source>
        <dbReference type="PROSITE-ProRule" id="PRU00339"/>
    </source>
</evidence>
<dbReference type="RefSeq" id="WP_169203106.1">
    <property type="nucleotide sequence ID" value="NZ_CP059467.1"/>
</dbReference>
<dbReference type="InterPro" id="IPR011990">
    <property type="entry name" value="TPR-like_helical_dom_sf"/>
</dbReference>
<dbReference type="EMBL" id="WTVP01000039">
    <property type="protein sequence ID" value="NMG16534.1"/>
    <property type="molecule type" value="Genomic_DNA"/>
</dbReference>
<dbReference type="Proteomes" id="UP000633943">
    <property type="component" value="Unassembled WGS sequence"/>
</dbReference>
<organism evidence="4 5">
    <name type="scientific">Aromatoleum bremense</name>
    <dbReference type="NCBI Taxonomy" id="76115"/>
    <lineage>
        <taxon>Bacteria</taxon>
        <taxon>Pseudomonadati</taxon>
        <taxon>Pseudomonadota</taxon>
        <taxon>Betaproteobacteria</taxon>
        <taxon>Rhodocyclales</taxon>
        <taxon>Rhodocyclaceae</taxon>
        <taxon>Aromatoleum</taxon>
    </lineage>
</organism>
<gene>
    <name evidence="4" type="ORF">GPA24_13465</name>
</gene>
<protein>
    <recommendedName>
        <fullName evidence="6">Tetratricopeptide repeat protein</fullName>
    </recommendedName>
</protein>
<dbReference type="InterPro" id="IPR019734">
    <property type="entry name" value="TPR_rpt"/>
</dbReference>
<feature type="signal peptide" evidence="3">
    <location>
        <begin position="1"/>
        <end position="18"/>
    </location>
</feature>
<feature type="chain" id="PRO_5047229708" description="Tetratricopeptide repeat protein" evidence="3">
    <location>
        <begin position="19"/>
        <end position="272"/>
    </location>
</feature>
<feature type="compositionally biased region" description="Low complexity" evidence="2">
    <location>
        <begin position="220"/>
        <end position="235"/>
    </location>
</feature>
<evidence type="ECO:0008006" key="6">
    <source>
        <dbReference type="Google" id="ProtNLM"/>
    </source>
</evidence>